<evidence type="ECO:0000313" key="3">
    <source>
        <dbReference type="Proteomes" id="UP000652761"/>
    </source>
</evidence>
<reference evidence="2" key="1">
    <citation type="submission" date="2017-07" db="EMBL/GenBank/DDBJ databases">
        <title>Taro Niue Genome Assembly and Annotation.</title>
        <authorList>
            <person name="Atibalentja N."/>
            <person name="Keating K."/>
            <person name="Fields C.J."/>
        </authorList>
    </citation>
    <scope>NUCLEOTIDE SEQUENCE</scope>
    <source>
        <strain evidence="2">Niue_2</strain>
        <tissue evidence="2">Leaf</tissue>
    </source>
</reference>
<feature type="compositionally biased region" description="Polar residues" evidence="1">
    <location>
        <begin position="69"/>
        <end position="87"/>
    </location>
</feature>
<feature type="non-terminal residue" evidence="2">
    <location>
        <position position="1"/>
    </location>
</feature>
<name>A0A843W9C8_COLES</name>
<keyword evidence="3" id="KW-1185">Reference proteome</keyword>
<feature type="compositionally biased region" description="Basic and acidic residues" evidence="1">
    <location>
        <begin position="90"/>
        <end position="109"/>
    </location>
</feature>
<protein>
    <submittedName>
        <fullName evidence="2">Uncharacterized protein</fullName>
    </submittedName>
</protein>
<proteinExistence type="predicted"/>
<sequence length="146" mass="16618">MGSRHRKLEKLWWNGSFSRRGGRMDLLSNKGLMRSGMSRNNPQKTTELFSFGRPKEEKTRSRLHPLCEATTSTRPYHSLGTGSTWSTGDPLHRQRESGGVREHPRDPVTTRKRTVHSSLLAITVGQLLPLWSYCGQVDGRRSCRLS</sequence>
<feature type="compositionally biased region" description="Polar residues" evidence="1">
    <location>
        <begin position="37"/>
        <end position="48"/>
    </location>
</feature>
<dbReference type="Proteomes" id="UP000652761">
    <property type="component" value="Unassembled WGS sequence"/>
</dbReference>
<dbReference type="AlphaFoldDB" id="A0A843W9C8"/>
<dbReference type="EMBL" id="NMUH01003543">
    <property type="protein sequence ID" value="MQM06109.1"/>
    <property type="molecule type" value="Genomic_DNA"/>
</dbReference>
<accession>A0A843W9C8</accession>
<evidence type="ECO:0000313" key="2">
    <source>
        <dbReference type="EMBL" id="MQM06109.1"/>
    </source>
</evidence>
<evidence type="ECO:0000256" key="1">
    <source>
        <dbReference type="SAM" id="MobiDB-lite"/>
    </source>
</evidence>
<comment type="caution">
    <text evidence="2">The sequence shown here is derived from an EMBL/GenBank/DDBJ whole genome shotgun (WGS) entry which is preliminary data.</text>
</comment>
<gene>
    <name evidence="2" type="ORF">Taro_038929</name>
</gene>
<organism evidence="2 3">
    <name type="scientific">Colocasia esculenta</name>
    <name type="common">Wild taro</name>
    <name type="synonym">Arum esculentum</name>
    <dbReference type="NCBI Taxonomy" id="4460"/>
    <lineage>
        <taxon>Eukaryota</taxon>
        <taxon>Viridiplantae</taxon>
        <taxon>Streptophyta</taxon>
        <taxon>Embryophyta</taxon>
        <taxon>Tracheophyta</taxon>
        <taxon>Spermatophyta</taxon>
        <taxon>Magnoliopsida</taxon>
        <taxon>Liliopsida</taxon>
        <taxon>Araceae</taxon>
        <taxon>Aroideae</taxon>
        <taxon>Colocasieae</taxon>
        <taxon>Colocasia</taxon>
    </lineage>
</organism>
<feature type="region of interest" description="Disordered" evidence="1">
    <location>
        <begin position="32"/>
        <end position="112"/>
    </location>
</feature>